<evidence type="ECO:0000259" key="3">
    <source>
        <dbReference type="Pfam" id="PF07423"/>
    </source>
</evidence>
<dbReference type="Pfam" id="PF07423">
    <property type="entry name" value="DUF1510"/>
    <property type="match status" value="1"/>
</dbReference>
<protein>
    <submittedName>
        <fullName evidence="4">DUF1510 family protein</fullName>
    </submittedName>
</protein>
<keyword evidence="5" id="KW-1185">Reference proteome</keyword>
<evidence type="ECO:0000313" key="5">
    <source>
        <dbReference type="Proteomes" id="UP001431131"/>
    </source>
</evidence>
<proteinExistence type="predicted"/>
<evidence type="ECO:0000256" key="1">
    <source>
        <dbReference type="SAM" id="MobiDB-lite"/>
    </source>
</evidence>
<evidence type="ECO:0000256" key="2">
    <source>
        <dbReference type="SAM" id="Phobius"/>
    </source>
</evidence>
<dbReference type="AlphaFoldDB" id="A0AAW5E8V4"/>
<feature type="compositionally biased region" description="Polar residues" evidence="1">
    <location>
        <begin position="55"/>
        <end position="68"/>
    </location>
</feature>
<name>A0AAW5E8V4_9BACI</name>
<keyword evidence="2" id="KW-0812">Transmembrane</keyword>
<dbReference type="RefSeq" id="WP_240257315.1">
    <property type="nucleotide sequence ID" value="NZ_JAKTTI010000040.1"/>
</dbReference>
<comment type="caution">
    <text evidence="4">The sequence shown here is derived from an EMBL/GenBank/DDBJ whole genome shotgun (WGS) entry which is preliminary data.</text>
</comment>
<feature type="compositionally biased region" description="Acidic residues" evidence="1">
    <location>
        <begin position="245"/>
        <end position="254"/>
    </location>
</feature>
<dbReference type="EMBL" id="JAKTTI010000040">
    <property type="protein sequence ID" value="MCH1627394.1"/>
    <property type="molecule type" value="Genomic_DNA"/>
</dbReference>
<feature type="region of interest" description="Disordered" evidence="1">
    <location>
        <begin position="225"/>
        <end position="254"/>
    </location>
</feature>
<keyword evidence="2" id="KW-1133">Transmembrane helix</keyword>
<feature type="compositionally biased region" description="Basic and acidic residues" evidence="1">
    <location>
        <begin position="225"/>
        <end position="244"/>
    </location>
</feature>
<dbReference type="InterPro" id="IPR009988">
    <property type="entry name" value="DUF1510"/>
</dbReference>
<reference evidence="4" key="1">
    <citation type="submission" date="2022-02" db="EMBL/GenBank/DDBJ databases">
        <title>Fredinandcohnia quinoae sp. nov. isolated from Chenopodium quinoa seeds.</title>
        <authorList>
            <person name="Saati-Santamaria Z."/>
            <person name="Flores-Felix J.D."/>
            <person name="Igual J.M."/>
            <person name="Velazquez E."/>
            <person name="Garcia-Fraile P."/>
            <person name="Martinez-Molina E."/>
        </authorList>
    </citation>
    <scope>NUCLEOTIDE SEQUENCE</scope>
    <source>
        <strain evidence="4">SECRCQ15</strain>
    </source>
</reference>
<accession>A0AAW5E8V4</accession>
<evidence type="ECO:0000313" key="4">
    <source>
        <dbReference type="EMBL" id="MCH1627394.1"/>
    </source>
</evidence>
<keyword evidence="2" id="KW-0472">Membrane</keyword>
<gene>
    <name evidence="4" type="ORF">MJG50_18825</name>
</gene>
<feature type="transmembrane region" description="Helical" evidence="2">
    <location>
        <begin position="26"/>
        <end position="47"/>
    </location>
</feature>
<dbReference type="Proteomes" id="UP001431131">
    <property type="component" value="Unassembled WGS sequence"/>
</dbReference>
<organism evidence="4 5">
    <name type="scientific">Fredinandcohnia quinoae</name>
    <dbReference type="NCBI Taxonomy" id="2918902"/>
    <lineage>
        <taxon>Bacteria</taxon>
        <taxon>Bacillati</taxon>
        <taxon>Bacillota</taxon>
        <taxon>Bacilli</taxon>
        <taxon>Bacillales</taxon>
        <taxon>Bacillaceae</taxon>
        <taxon>Fredinandcohnia</taxon>
    </lineage>
</organism>
<feature type="domain" description="DUF1510" evidence="3">
    <location>
        <begin position="139"/>
        <end position="230"/>
    </location>
</feature>
<feature type="region of interest" description="Disordered" evidence="1">
    <location>
        <begin position="52"/>
        <end position="134"/>
    </location>
</feature>
<feature type="compositionally biased region" description="Basic and acidic residues" evidence="1">
    <location>
        <begin position="74"/>
        <end position="92"/>
    </location>
</feature>
<sequence>MGYDLEKLYVGPRSERRSKRRKVNRILNVLIVLVIVLIIFFGGKLIFGDKKGSEKANSNDGNHQTEQPVPNDDDTQKDSEGDSDTESNKNADTESDETEDDPEADKESDDKTDEVKKPESNEDATVTEGDPNSNIVNTIINPAWTPIGTVQSEPHTIVYDKGSNDRIEMEKAASYATGLGSENMIVWWLGRNGDNSVEVTMSSKDNQQIYRVYIDWVANEGWKPVKVEELKENDKKKQTSKETNKDEDEEETDE</sequence>
<feature type="compositionally biased region" description="Acidic residues" evidence="1">
    <location>
        <begin position="93"/>
        <end position="112"/>
    </location>
</feature>